<keyword evidence="2" id="KW-0175">Coiled coil</keyword>
<dbReference type="OrthoDB" id="408631at2759"/>
<gene>
    <name evidence="4" type="ORF">TRIVIDRAFT_66059</name>
</gene>
<comment type="caution">
    <text evidence="4">The sequence shown here is derived from an EMBL/GenBank/DDBJ whole genome shotgun (WGS) entry which is preliminary data.</text>
</comment>
<keyword evidence="5" id="KW-1185">Reference proteome</keyword>
<dbReference type="PANTHER" id="PTHR31996">
    <property type="entry name" value="COILED-COIL DOMAIN-CONTAINING PROTEIN 115"/>
    <property type="match status" value="1"/>
</dbReference>
<dbReference type="STRING" id="413071.G9N7Y7"/>
<protein>
    <recommendedName>
        <fullName evidence="1">Vacuolar ATPase assembly protein VMA22</fullName>
    </recommendedName>
</protein>
<evidence type="ECO:0000256" key="2">
    <source>
        <dbReference type="SAM" id="Coils"/>
    </source>
</evidence>
<organism evidence="4 5">
    <name type="scientific">Hypocrea virens (strain Gv29-8 / FGSC 10586)</name>
    <name type="common">Gliocladium virens</name>
    <name type="synonym">Trichoderma virens</name>
    <dbReference type="NCBI Taxonomy" id="413071"/>
    <lineage>
        <taxon>Eukaryota</taxon>
        <taxon>Fungi</taxon>
        <taxon>Dikarya</taxon>
        <taxon>Ascomycota</taxon>
        <taxon>Pezizomycotina</taxon>
        <taxon>Sordariomycetes</taxon>
        <taxon>Hypocreomycetidae</taxon>
        <taxon>Hypocreales</taxon>
        <taxon>Hypocreaceae</taxon>
        <taxon>Trichoderma</taxon>
    </lineage>
</organism>
<accession>G9N7Y7</accession>
<dbReference type="Pfam" id="PF21730">
    <property type="entry name" value="Vma22_CCDC115"/>
    <property type="match status" value="1"/>
</dbReference>
<reference evidence="4 5" key="1">
    <citation type="journal article" date="2011" name="Genome Biol.">
        <title>Comparative genome sequence analysis underscores mycoparasitism as the ancestral life style of Trichoderma.</title>
        <authorList>
            <person name="Kubicek C.P."/>
            <person name="Herrera-Estrella A."/>
            <person name="Seidl-Seiboth V."/>
            <person name="Martinez D.A."/>
            <person name="Druzhinina I.S."/>
            <person name="Thon M."/>
            <person name="Zeilinger S."/>
            <person name="Casas-Flores S."/>
            <person name="Horwitz B.A."/>
            <person name="Mukherjee P.K."/>
            <person name="Mukherjee M."/>
            <person name="Kredics L."/>
            <person name="Alcaraz L.D."/>
            <person name="Aerts A."/>
            <person name="Antal Z."/>
            <person name="Atanasova L."/>
            <person name="Cervantes-Badillo M.G."/>
            <person name="Challacombe J."/>
            <person name="Chertkov O."/>
            <person name="McCluskey K."/>
            <person name="Coulpier F."/>
            <person name="Deshpande N."/>
            <person name="von Doehren H."/>
            <person name="Ebbole D.J."/>
            <person name="Esquivel-Naranjo E.U."/>
            <person name="Fekete E."/>
            <person name="Flipphi M."/>
            <person name="Glaser F."/>
            <person name="Gomez-Rodriguez E.Y."/>
            <person name="Gruber S."/>
            <person name="Han C."/>
            <person name="Henrissat B."/>
            <person name="Hermosa R."/>
            <person name="Hernandez-Onate M."/>
            <person name="Karaffa L."/>
            <person name="Kosti I."/>
            <person name="Le Crom S."/>
            <person name="Lindquist E."/>
            <person name="Lucas S."/>
            <person name="Luebeck M."/>
            <person name="Luebeck P.S."/>
            <person name="Margeot A."/>
            <person name="Metz B."/>
            <person name="Misra M."/>
            <person name="Nevalainen H."/>
            <person name="Omann M."/>
            <person name="Packer N."/>
            <person name="Perrone G."/>
            <person name="Uresti-Rivera E.E."/>
            <person name="Salamov A."/>
            <person name="Schmoll M."/>
            <person name="Seiboth B."/>
            <person name="Shapiro H."/>
            <person name="Sukno S."/>
            <person name="Tamayo-Ramos J.A."/>
            <person name="Tisch D."/>
            <person name="Wiest A."/>
            <person name="Wilkinson H.H."/>
            <person name="Zhang M."/>
            <person name="Coutinho P.M."/>
            <person name="Kenerley C.M."/>
            <person name="Monte E."/>
            <person name="Baker S.E."/>
            <person name="Grigoriev I.V."/>
        </authorList>
    </citation>
    <scope>NUCLEOTIDE SEQUENCE [LARGE SCALE GENOMIC DNA]</scope>
    <source>
        <strain evidence="5">Gv29-8 / FGSC 10586</strain>
    </source>
</reference>
<dbReference type="VEuPathDB" id="FungiDB:TRIVIDRAFT_66059"/>
<name>G9N7Y7_HYPVG</name>
<dbReference type="GO" id="GO:1990871">
    <property type="term" value="C:Vma12-Vma22 assembly complex"/>
    <property type="evidence" value="ECO:0007669"/>
    <property type="project" value="TreeGrafter"/>
</dbReference>
<dbReference type="InParanoid" id="G9N7Y7"/>
<feature type="compositionally biased region" description="Acidic residues" evidence="3">
    <location>
        <begin position="86"/>
        <end position="103"/>
    </location>
</feature>
<dbReference type="eggNOG" id="ENOG502S6WS">
    <property type="taxonomic scope" value="Eukaryota"/>
</dbReference>
<dbReference type="GO" id="GO:0070072">
    <property type="term" value="P:vacuolar proton-transporting V-type ATPase complex assembly"/>
    <property type="evidence" value="ECO:0007669"/>
    <property type="project" value="InterPro"/>
</dbReference>
<feature type="compositionally biased region" description="Basic and acidic residues" evidence="3">
    <location>
        <begin position="119"/>
        <end position="138"/>
    </location>
</feature>
<evidence type="ECO:0000313" key="4">
    <source>
        <dbReference type="EMBL" id="EHK17099.1"/>
    </source>
</evidence>
<dbReference type="GO" id="GO:0051082">
    <property type="term" value="F:unfolded protein binding"/>
    <property type="evidence" value="ECO:0007669"/>
    <property type="project" value="TreeGrafter"/>
</dbReference>
<proteinExistence type="predicted"/>
<dbReference type="PANTHER" id="PTHR31996:SF2">
    <property type="entry name" value="COILED-COIL DOMAIN-CONTAINING PROTEIN 115"/>
    <property type="match status" value="1"/>
</dbReference>
<dbReference type="GeneID" id="25796786"/>
<dbReference type="RefSeq" id="XP_013951301.1">
    <property type="nucleotide sequence ID" value="XM_014095826.1"/>
</dbReference>
<feature type="compositionally biased region" description="Low complexity" evidence="3">
    <location>
        <begin position="104"/>
        <end position="118"/>
    </location>
</feature>
<dbReference type="AlphaFoldDB" id="G9N7Y7"/>
<dbReference type="Proteomes" id="UP000007115">
    <property type="component" value="Unassembled WGS sequence"/>
</dbReference>
<dbReference type="EMBL" id="ABDF02000089">
    <property type="protein sequence ID" value="EHK17099.1"/>
    <property type="molecule type" value="Genomic_DNA"/>
</dbReference>
<feature type="coiled-coil region" evidence="2">
    <location>
        <begin position="171"/>
        <end position="214"/>
    </location>
</feature>
<sequence>MDQDHIDSLLASLLNLVHEYEALQLELSKLTSGVHLNLAKANFAGERGMRYDADHFNGAMRATRGIKITDGEDGVPVFTYKKLDSPPDEEDQEEDEKQEDSPEGESAAAAAQENSEASPEGKDEDKEEQDKKKTKKVNRDPLNRFGLLVPAPLREAKSLSIQMVEQIIPRIASIKARIADVEIEIRRAKKKRAKAEAAAAAAAAQAEKEAAEAS</sequence>
<evidence type="ECO:0000256" key="1">
    <source>
        <dbReference type="ARBA" id="ARBA00093634"/>
    </source>
</evidence>
<feature type="region of interest" description="Disordered" evidence="3">
    <location>
        <begin position="76"/>
        <end position="138"/>
    </location>
</feature>
<evidence type="ECO:0000313" key="5">
    <source>
        <dbReference type="Proteomes" id="UP000007115"/>
    </source>
</evidence>
<evidence type="ECO:0000256" key="3">
    <source>
        <dbReference type="SAM" id="MobiDB-lite"/>
    </source>
</evidence>
<dbReference type="HOGENOM" id="CLU_057721_0_0_1"/>
<dbReference type="InterPro" id="IPR040357">
    <property type="entry name" value="Vma22/CCDC115"/>
</dbReference>
<dbReference type="OMA" id="GQDCYDE"/>